<dbReference type="InterPro" id="IPR036236">
    <property type="entry name" value="Znf_C2H2_sf"/>
</dbReference>
<keyword evidence="3" id="KW-0677">Repeat</keyword>
<evidence type="ECO:0000256" key="6">
    <source>
        <dbReference type="ARBA" id="ARBA00023242"/>
    </source>
</evidence>
<evidence type="ECO:0000256" key="5">
    <source>
        <dbReference type="ARBA" id="ARBA00022833"/>
    </source>
</evidence>
<dbReference type="EMBL" id="LKMD01000105">
    <property type="protein sequence ID" value="PIA93162.1"/>
    <property type="molecule type" value="Genomic_DNA"/>
</dbReference>
<dbReference type="GO" id="GO:0008270">
    <property type="term" value="F:zinc ion binding"/>
    <property type="evidence" value="ECO:0007669"/>
    <property type="project" value="UniProtKB-KW"/>
</dbReference>
<dbReference type="SMART" id="SM00355">
    <property type="entry name" value="ZnF_C2H2"/>
    <property type="match status" value="2"/>
</dbReference>
<keyword evidence="6" id="KW-0539">Nucleus</keyword>
<sequence length="478" mass="53463">MNKGQKARHIPGGRPPPALVPRIDDCGRHDRGCPTSTQITEGTHTWVPVTIGDTILPTRKRPGRVKKKGKACSDCRETKRKCTHDGSKQKPSRAEMIDPPFGSSHSSVDNTACSYENQDAHNEQNMASTINKQGLLVDFGSWAMDKAEDVIQDRSEPTRSGEQSLEDTWLPFHGLLPSSTTATSGPHLDPKQTDDTPQTIGPWDDEQAFDFRDLDTQWLGNASLFTQPSMSPTNAWRSNTPSSQASEPMPGSCYSEAPTMNSIAHGMWWCGSTHDFLEISQGPSSRHASQDTPAMLTSQQCRSYLPQDASYPWDYDVGEAWNLSKWDSRGSVRSNLPNVDSLSMCEGARTSASTCINRPPAEVDSTRGTKATNETGQLHSQKSLDMRFERQIHPDGPQLGRKMQRERKWTCDACGKSFFWPKDLARHKATHQQDSKRYKCPFPGCELIKGFARKDHLDRHKRSHHLEFLAQDKSRVES</sequence>
<feature type="compositionally biased region" description="Basic residues" evidence="8">
    <location>
        <begin position="1"/>
        <end position="11"/>
    </location>
</feature>
<gene>
    <name evidence="10" type="ORF">CB0940_05060</name>
</gene>
<dbReference type="PROSITE" id="PS00028">
    <property type="entry name" value="ZINC_FINGER_C2H2_1"/>
    <property type="match status" value="1"/>
</dbReference>
<feature type="region of interest" description="Disordered" evidence="8">
    <location>
        <begin position="229"/>
        <end position="252"/>
    </location>
</feature>
<feature type="region of interest" description="Disordered" evidence="8">
    <location>
        <begin position="1"/>
        <end position="26"/>
    </location>
</feature>
<keyword evidence="5" id="KW-0862">Zinc</keyword>
<dbReference type="OrthoDB" id="8922241at2759"/>
<evidence type="ECO:0000256" key="7">
    <source>
        <dbReference type="PROSITE-ProRule" id="PRU00042"/>
    </source>
</evidence>
<proteinExistence type="predicted"/>
<keyword evidence="2" id="KW-0479">Metal-binding</keyword>
<dbReference type="InterPro" id="IPR013087">
    <property type="entry name" value="Znf_C2H2_type"/>
</dbReference>
<dbReference type="PANTHER" id="PTHR16515:SF66">
    <property type="entry name" value="C2H2-TYPE DOMAIN-CONTAINING PROTEIN"/>
    <property type="match status" value="1"/>
</dbReference>
<dbReference type="PROSITE" id="PS50157">
    <property type="entry name" value="ZINC_FINGER_C2H2_2"/>
    <property type="match status" value="1"/>
</dbReference>
<evidence type="ECO:0000259" key="9">
    <source>
        <dbReference type="PROSITE" id="PS50157"/>
    </source>
</evidence>
<evidence type="ECO:0000313" key="10">
    <source>
        <dbReference type="EMBL" id="PIA93162.1"/>
    </source>
</evidence>
<evidence type="ECO:0000256" key="2">
    <source>
        <dbReference type="ARBA" id="ARBA00022723"/>
    </source>
</evidence>
<evidence type="ECO:0000256" key="8">
    <source>
        <dbReference type="SAM" id="MobiDB-lite"/>
    </source>
</evidence>
<comment type="caution">
    <text evidence="10">The sequence shown here is derived from an EMBL/GenBank/DDBJ whole genome shotgun (WGS) entry which is preliminary data.</text>
</comment>
<dbReference type="GO" id="GO:0010468">
    <property type="term" value="P:regulation of gene expression"/>
    <property type="evidence" value="ECO:0007669"/>
    <property type="project" value="TreeGrafter"/>
</dbReference>
<evidence type="ECO:0000256" key="3">
    <source>
        <dbReference type="ARBA" id="ARBA00022737"/>
    </source>
</evidence>
<feature type="domain" description="C2H2-type" evidence="9">
    <location>
        <begin position="409"/>
        <end position="436"/>
    </location>
</feature>
<feature type="region of interest" description="Disordered" evidence="8">
    <location>
        <begin position="151"/>
        <end position="204"/>
    </location>
</feature>
<keyword evidence="4 7" id="KW-0863">Zinc-finger</keyword>
<organism evidence="10 11">
    <name type="scientific">Cercospora beticola</name>
    <name type="common">Sugarbeet leaf spot fungus</name>
    <dbReference type="NCBI Taxonomy" id="122368"/>
    <lineage>
        <taxon>Eukaryota</taxon>
        <taxon>Fungi</taxon>
        <taxon>Dikarya</taxon>
        <taxon>Ascomycota</taxon>
        <taxon>Pezizomycotina</taxon>
        <taxon>Dothideomycetes</taxon>
        <taxon>Dothideomycetidae</taxon>
        <taxon>Mycosphaerellales</taxon>
        <taxon>Mycosphaerellaceae</taxon>
        <taxon>Cercospora</taxon>
    </lineage>
</organism>
<dbReference type="GO" id="GO:0005634">
    <property type="term" value="C:nucleus"/>
    <property type="evidence" value="ECO:0007669"/>
    <property type="project" value="UniProtKB-SubCell"/>
</dbReference>
<dbReference type="SUPFAM" id="SSF57667">
    <property type="entry name" value="beta-beta-alpha zinc fingers"/>
    <property type="match status" value="1"/>
</dbReference>
<reference evidence="10 11" key="1">
    <citation type="submission" date="2015-10" db="EMBL/GenBank/DDBJ databases">
        <title>The cercosporin biosynthetic gene cluster was horizontally transferred to several fungal lineages and shown to be expanded in Cercospora beticola based on microsynteny with recipient genomes.</title>
        <authorList>
            <person name="De Jonge R."/>
            <person name="Ebert M.K."/>
            <person name="Suttle J.C."/>
            <person name="Jurick Ii W.M."/>
            <person name="Secor G.A."/>
            <person name="Thomma B.P."/>
            <person name="Van De Peer Y."/>
            <person name="Bolton M.D."/>
        </authorList>
    </citation>
    <scope>NUCLEOTIDE SEQUENCE [LARGE SCALE GENOMIC DNA]</scope>
    <source>
        <strain evidence="10 11">09-40</strain>
    </source>
</reference>
<evidence type="ECO:0000313" key="11">
    <source>
        <dbReference type="Proteomes" id="UP000230605"/>
    </source>
</evidence>
<dbReference type="AlphaFoldDB" id="A0A2G5HLS2"/>
<evidence type="ECO:0000256" key="1">
    <source>
        <dbReference type="ARBA" id="ARBA00004123"/>
    </source>
</evidence>
<protein>
    <recommendedName>
        <fullName evidence="9">C2H2-type domain-containing protein</fullName>
    </recommendedName>
</protein>
<dbReference type="Gene3D" id="3.30.160.60">
    <property type="entry name" value="Classic Zinc Finger"/>
    <property type="match status" value="2"/>
</dbReference>
<dbReference type="Proteomes" id="UP000230605">
    <property type="component" value="Chromosome 4"/>
</dbReference>
<accession>A0A2G5HLS2</accession>
<feature type="region of interest" description="Disordered" evidence="8">
    <location>
        <begin position="81"/>
        <end position="108"/>
    </location>
</feature>
<feature type="compositionally biased region" description="Basic and acidic residues" evidence="8">
    <location>
        <begin position="83"/>
        <end position="96"/>
    </location>
</feature>
<name>A0A2G5HLS2_CERBT</name>
<comment type="subcellular location">
    <subcellularLocation>
        <location evidence="1">Nucleus</location>
    </subcellularLocation>
</comment>
<evidence type="ECO:0000256" key="4">
    <source>
        <dbReference type="ARBA" id="ARBA00022771"/>
    </source>
</evidence>
<dbReference type="PANTHER" id="PTHR16515">
    <property type="entry name" value="PR DOMAIN ZINC FINGER PROTEIN"/>
    <property type="match status" value="1"/>
</dbReference>
<feature type="compositionally biased region" description="Polar residues" evidence="8">
    <location>
        <begin position="229"/>
        <end position="246"/>
    </location>
</feature>
<dbReference type="InterPro" id="IPR050331">
    <property type="entry name" value="Zinc_finger"/>
</dbReference>